<dbReference type="Pfam" id="PF04972">
    <property type="entry name" value="BON"/>
    <property type="match status" value="1"/>
</dbReference>
<keyword evidence="3" id="KW-0732">Signal</keyword>
<dbReference type="Proteomes" id="UP000287394">
    <property type="component" value="Chromosome"/>
</dbReference>
<gene>
    <name evidence="7" type="ORF">CCAX7_48670</name>
</gene>
<dbReference type="EMBL" id="AP025739">
    <property type="protein sequence ID" value="BDI32816.1"/>
    <property type="molecule type" value="Genomic_DNA"/>
</dbReference>
<dbReference type="InterPro" id="IPR032789">
    <property type="entry name" value="T2SS-T3SS_pil_N"/>
</dbReference>
<feature type="domain" description="Pilus formation protein N-terminal" evidence="6">
    <location>
        <begin position="130"/>
        <end position="190"/>
    </location>
</feature>
<dbReference type="Pfam" id="PF00263">
    <property type="entry name" value="Secretin"/>
    <property type="match status" value="1"/>
</dbReference>
<evidence type="ECO:0000259" key="6">
    <source>
        <dbReference type="Pfam" id="PF13629"/>
    </source>
</evidence>
<feature type="signal peptide" evidence="3">
    <location>
        <begin position="1"/>
        <end position="27"/>
    </location>
</feature>
<keyword evidence="8" id="KW-1185">Reference proteome</keyword>
<dbReference type="PANTHER" id="PTHR30332">
    <property type="entry name" value="PROBABLE GENERAL SECRETION PATHWAY PROTEIN D"/>
    <property type="match status" value="1"/>
</dbReference>
<reference evidence="7 8" key="1">
    <citation type="journal article" date="2019" name="Int. J. Syst. Evol. Microbiol.">
        <title>Capsulimonas corticalis gen. nov., sp. nov., an aerobic capsulated bacterium, of a novel bacterial order, Capsulimonadales ord. nov., of the class Armatimonadia of the phylum Armatimonadetes.</title>
        <authorList>
            <person name="Li J."/>
            <person name="Kudo C."/>
            <person name="Tonouchi A."/>
        </authorList>
    </citation>
    <scope>NUCLEOTIDE SEQUENCE [LARGE SCALE GENOMIC DNA]</scope>
    <source>
        <strain evidence="7 8">AX-7</strain>
    </source>
</reference>
<sequence>MNQTRNTCAILALTLTTLPALTLTANAAAQVVKPSYRPAHTRAVTRRVHYRSWRHRQRPQPLSAAAVVATPSTLPSLAGCYDPKASTLRISSRLSPAPIIPLLQPAPPAPMPMATGTMAAPEKPKTIVKTLHVGESDVLEFDGITTTAVGDPAVADIVPLSARRLLINGKGAGKTTIFVFDSRGKNVVRVSIEPGQNMIPIAQRIEEEIGIPTVTVRAVNDTIFLEGSAPTQSASAMAEAIATAYTAKVKNLLVVGEQTHVLTLSERYEKLLSENLANSGIQVSVIDEKTIALTGKYASPIGSAGTQTFSGDVEGSTSTAVKKYVDPLERLLASLPTELKVVNLINFQQREAQQILVRTRIIDIDRNSTKDLGLDWGAINYSGGTDGGRVTFSAPTQPIVFGQADSSNTGNLLTGGGNLKRLQPFGASLSALITENKARVLSEPSMLVLDGNEGSILVGGELPIPVIQPGSGNATTVLYRPFGIRLNVAPTVVSEDTIQLTVTPEVSEIDNANAIISNSNRIPALSVRRETSTLQLKDGQTLVIGGLYSNEMSRVVKQIPLLSQIPILGEFFKSTSTSKKATELMVLVEAQIVKPTTKGIQPPTPGSLENLGIEKPHIRRHEFDQDFPDIQNFLRPDPERPKEPDYMPDKPTTPDGK</sequence>
<dbReference type="InterPro" id="IPR004846">
    <property type="entry name" value="T2SS/T3SS_dom"/>
</dbReference>
<protein>
    <submittedName>
        <fullName evidence="7">Uncharacterized protein</fullName>
    </submittedName>
</protein>
<feature type="compositionally biased region" description="Basic and acidic residues" evidence="2">
    <location>
        <begin position="636"/>
        <end position="648"/>
    </location>
</feature>
<dbReference type="InterPro" id="IPR007055">
    <property type="entry name" value="BON_dom"/>
</dbReference>
<evidence type="ECO:0000259" key="5">
    <source>
        <dbReference type="Pfam" id="PF04972"/>
    </source>
</evidence>
<dbReference type="AlphaFoldDB" id="A0A402CQA7"/>
<accession>A0A402CQA7</accession>
<evidence type="ECO:0000259" key="4">
    <source>
        <dbReference type="Pfam" id="PF00263"/>
    </source>
</evidence>
<evidence type="ECO:0000256" key="2">
    <source>
        <dbReference type="SAM" id="MobiDB-lite"/>
    </source>
</evidence>
<feature type="chain" id="PRO_5043714057" evidence="3">
    <location>
        <begin position="28"/>
        <end position="657"/>
    </location>
</feature>
<feature type="domain" description="Type II/III secretion system secretin-like" evidence="4">
    <location>
        <begin position="431"/>
        <end position="594"/>
    </location>
</feature>
<organism evidence="7 8">
    <name type="scientific">Capsulimonas corticalis</name>
    <dbReference type="NCBI Taxonomy" id="2219043"/>
    <lineage>
        <taxon>Bacteria</taxon>
        <taxon>Bacillati</taxon>
        <taxon>Armatimonadota</taxon>
        <taxon>Armatimonadia</taxon>
        <taxon>Capsulimonadales</taxon>
        <taxon>Capsulimonadaceae</taxon>
        <taxon>Capsulimonas</taxon>
    </lineage>
</organism>
<dbReference type="GO" id="GO:0009306">
    <property type="term" value="P:protein secretion"/>
    <property type="evidence" value="ECO:0007669"/>
    <property type="project" value="InterPro"/>
</dbReference>
<name>A0A402CQA7_9BACT</name>
<evidence type="ECO:0000256" key="1">
    <source>
        <dbReference type="RuleBase" id="RU004003"/>
    </source>
</evidence>
<dbReference type="InterPro" id="IPR001775">
    <property type="entry name" value="GspD/PilQ"/>
</dbReference>
<dbReference type="InterPro" id="IPR050810">
    <property type="entry name" value="Bact_Secretion_Sys_Channel"/>
</dbReference>
<dbReference type="KEGG" id="ccot:CCAX7_48670"/>
<feature type="domain" description="BON" evidence="5">
    <location>
        <begin position="203"/>
        <end position="256"/>
    </location>
</feature>
<comment type="similarity">
    <text evidence="1">Belongs to the bacterial secretin family.</text>
</comment>
<dbReference type="Pfam" id="PF13629">
    <property type="entry name" value="T2SS-T3SS_pil_N"/>
    <property type="match status" value="1"/>
</dbReference>
<evidence type="ECO:0000313" key="8">
    <source>
        <dbReference type="Proteomes" id="UP000287394"/>
    </source>
</evidence>
<proteinExistence type="inferred from homology"/>
<evidence type="ECO:0000313" key="7">
    <source>
        <dbReference type="EMBL" id="BDI32816.1"/>
    </source>
</evidence>
<feature type="region of interest" description="Disordered" evidence="2">
    <location>
        <begin position="622"/>
        <end position="657"/>
    </location>
</feature>
<dbReference type="PRINTS" id="PR00811">
    <property type="entry name" value="BCTERIALGSPD"/>
</dbReference>
<dbReference type="PANTHER" id="PTHR30332:SF17">
    <property type="entry name" value="TYPE IV PILIATION SYSTEM PROTEIN DR_0774-RELATED"/>
    <property type="match status" value="1"/>
</dbReference>
<dbReference type="GO" id="GO:0015627">
    <property type="term" value="C:type II protein secretion system complex"/>
    <property type="evidence" value="ECO:0007669"/>
    <property type="project" value="TreeGrafter"/>
</dbReference>
<evidence type="ECO:0000256" key="3">
    <source>
        <dbReference type="SAM" id="SignalP"/>
    </source>
</evidence>